<organism evidence="7 8">
    <name type="scientific">Candidatus Syntrophonatronum acetioxidans</name>
    <dbReference type="NCBI Taxonomy" id="1795816"/>
    <lineage>
        <taxon>Bacteria</taxon>
        <taxon>Bacillati</taxon>
        <taxon>Bacillota</taxon>
        <taxon>Clostridia</taxon>
        <taxon>Eubacteriales</taxon>
        <taxon>Syntrophomonadaceae</taxon>
        <taxon>Candidatus Syntrophonatronum</taxon>
    </lineage>
</organism>
<dbReference type="SUPFAM" id="SSF52540">
    <property type="entry name" value="P-loop containing nucleoside triphosphate hydrolases"/>
    <property type="match status" value="1"/>
</dbReference>
<comment type="pathway">
    <text evidence="1 4">Cofactor biosynthesis; adenosylcobalamin biosynthesis.</text>
</comment>
<feature type="domain" description="CobQ/CobB/MinD/ParA nucleotide binding" evidence="5">
    <location>
        <begin position="6"/>
        <end position="236"/>
    </location>
</feature>
<feature type="active site" description="Nucleophile" evidence="4">
    <location>
        <position position="332"/>
    </location>
</feature>
<dbReference type="InterPro" id="IPR004459">
    <property type="entry name" value="CobQ_synth"/>
</dbReference>
<evidence type="ECO:0000313" key="7">
    <source>
        <dbReference type="EMBL" id="RQD76594.1"/>
    </source>
</evidence>
<evidence type="ECO:0000259" key="5">
    <source>
        <dbReference type="Pfam" id="PF01656"/>
    </source>
</evidence>
<dbReference type="PANTHER" id="PTHR21343:SF1">
    <property type="entry name" value="COBYRIC ACID SYNTHASE"/>
    <property type="match status" value="1"/>
</dbReference>
<dbReference type="GO" id="GO:0015420">
    <property type="term" value="F:ABC-type vitamin B12 transporter activity"/>
    <property type="evidence" value="ECO:0007669"/>
    <property type="project" value="UniProtKB-UniRule"/>
</dbReference>
<dbReference type="SUPFAM" id="SSF52317">
    <property type="entry name" value="Class I glutamine amidotransferase-like"/>
    <property type="match status" value="1"/>
</dbReference>
<evidence type="ECO:0000259" key="6">
    <source>
        <dbReference type="Pfam" id="PF07685"/>
    </source>
</evidence>
<feature type="domain" description="CobB/CobQ-like glutamine amidotransferase" evidence="6">
    <location>
        <begin position="253"/>
        <end position="441"/>
    </location>
</feature>
<comment type="function">
    <text evidence="4">Catalyzes amidations at positions B, D, E, and G on adenosylcobyrinic A,C-diamide. NH(2) groups are provided by glutamine, and one molecule of ATP is hydrogenolyzed for each amidation.</text>
</comment>
<dbReference type="Pfam" id="PF07685">
    <property type="entry name" value="GATase_3"/>
    <property type="match status" value="1"/>
</dbReference>
<dbReference type="PANTHER" id="PTHR21343">
    <property type="entry name" value="DETHIOBIOTIN SYNTHETASE"/>
    <property type="match status" value="1"/>
</dbReference>
<dbReference type="UniPathway" id="UPA00148"/>
<evidence type="ECO:0000313" key="8">
    <source>
        <dbReference type="Proteomes" id="UP000285138"/>
    </source>
</evidence>
<dbReference type="InterPro" id="IPR002586">
    <property type="entry name" value="CobQ/CobB/MinD/ParA_Nub-bd_dom"/>
</dbReference>
<keyword evidence="2 4" id="KW-0169">Cobalamin biosynthesis</keyword>
<dbReference type="HAMAP" id="MF_00028">
    <property type="entry name" value="CobQ"/>
    <property type="match status" value="1"/>
</dbReference>
<dbReference type="InterPro" id="IPR029062">
    <property type="entry name" value="Class_I_gatase-like"/>
</dbReference>
<accession>A0A424YFM5</accession>
<name>A0A424YFM5_9FIRM</name>
<sequence length="499" mass="55522">MTGKAIMIQGTGSDVGKSVLTAALCRIYVRKGYRVAPFKAQNMALNSFVTLEGGEIGRAQAVQAAAARAEPSVHMNPVLLKPREDTSAQVIIHGFPLGNLEAGEYIAYKKKLIPRVRESLDYLKENYDLVVIEGAGSPAEVNLREHDLVNMATAFEANSPVLLVADIDRGGVFASLVGTFDLLEEEERKMIKGIIINKFRGQLERLKPGLEELEGLVKTPVTGVIPYYTHLRLPEEDTYLPREDKKMGKGDLEILVVNLPHISNFTDFDPLEEMEGVYLRYAVNPEEMGKPQALIIPGSKNTIEDLAYLWEKGWGEKIISFARQGGIVAGICGGYQMLGREIEDVKGTEARIQRIKGLGLLNIKTEFSTEKVTCQTEGQVIATGDLVEGYEIHMGRTRLLEGVEPFLKLKGRGREDIEEFDGAMRKDGQVFGTYLHGLFDRVSFRVKFINKLRDLKGLPPLKEEDQLSQFQVWEKSFEGLADLVEESLDLDYISGLLSL</sequence>
<feature type="active site" evidence="4">
    <location>
        <position position="436"/>
    </location>
</feature>
<dbReference type="CDD" id="cd01750">
    <property type="entry name" value="GATase1_CobQ"/>
    <property type="match status" value="1"/>
</dbReference>
<evidence type="ECO:0000256" key="4">
    <source>
        <dbReference type="HAMAP-Rule" id="MF_00028"/>
    </source>
</evidence>
<dbReference type="CDD" id="cd05389">
    <property type="entry name" value="CobQ_N"/>
    <property type="match status" value="1"/>
</dbReference>
<dbReference type="InterPro" id="IPR011698">
    <property type="entry name" value="GATase_3"/>
</dbReference>
<dbReference type="AlphaFoldDB" id="A0A424YFM5"/>
<evidence type="ECO:0000256" key="3">
    <source>
        <dbReference type="ARBA" id="ARBA00022962"/>
    </source>
</evidence>
<evidence type="ECO:0000256" key="1">
    <source>
        <dbReference type="ARBA" id="ARBA00004953"/>
    </source>
</evidence>
<dbReference type="NCBIfam" id="TIGR00313">
    <property type="entry name" value="cobQ"/>
    <property type="match status" value="1"/>
</dbReference>
<dbReference type="Gene3D" id="3.40.50.880">
    <property type="match status" value="1"/>
</dbReference>
<dbReference type="EMBL" id="QZAA01000112">
    <property type="protein sequence ID" value="RQD76594.1"/>
    <property type="molecule type" value="Genomic_DNA"/>
</dbReference>
<keyword evidence="3 4" id="KW-0315">Glutamine amidotransferase</keyword>
<dbReference type="Proteomes" id="UP000285138">
    <property type="component" value="Unassembled WGS sequence"/>
</dbReference>
<dbReference type="GO" id="GO:0009236">
    <property type="term" value="P:cobalamin biosynthetic process"/>
    <property type="evidence" value="ECO:0007669"/>
    <property type="project" value="UniProtKB-UniRule"/>
</dbReference>
<dbReference type="InterPro" id="IPR047045">
    <property type="entry name" value="CobQ_N"/>
</dbReference>
<dbReference type="InterPro" id="IPR033949">
    <property type="entry name" value="CobQ_GATase1"/>
</dbReference>
<dbReference type="InterPro" id="IPR027417">
    <property type="entry name" value="P-loop_NTPase"/>
</dbReference>
<dbReference type="Pfam" id="PF01656">
    <property type="entry name" value="CbiA"/>
    <property type="match status" value="1"/>
</dbReference>
<comment type="similarity">
    <text evidence="4">Belongs to the CobB/CobQ family. CobQ subfamily.</text>
</comment>
<dbReference type="Gene3D" id="3.40.50.300">
    <property type="entry name" value="P-loop containing nucleotide triphosphate hydrolases"/>
    <property type="match status" value="1"/>
</dbReference>
<evidence type="ECO:0000256" key="2">
    <source>
        <dbReference type="ARBA" id="ARBA00022573"/>
    </source>
</evidence>
<protein>
    <recommendedName>
        <fullName evidence="4">Cobyric acid synthase</fullName>
    </recommendedName>
</protein>
<dbReference type="NCBIfam" id="NF001989">
    <property type="entry name" value="PRK00784.1"/>
    <property type="match status" value="1"/>
</dbReference>
<gene>
    <name evidence="4" type="primary">cobQ</name>
    <name evidence="7" type="ORF">D5R97_04210</name>
</gene>
<dbReference type="PROSITE" id="PS51274">
    <property type="entry name" value="GATASE_COBBQ"/>
    <property type="match status" value="1"/>
</dbReference>
<comment type="caution">
    <text evidence="7">The sequence shown here is derived from an EMBL/GenBank/DDBJ whole genome shotgun (WGS) entry which is preliminary data.</text>
</comment>
<dbReference type="GO" id="GO:0003824">
    <property type="term" value="F:catalytic activity"/>
    <property type="evidence" value="ECO:0007669"/>
    <property type="project" value="InterPro"/>
</dbReference>
<reference evidence="7 8" key="1">
    <citation type="submission" date="2018-08" db="EMBL/GenBank/DDBJ databases">
        <title>The metabolism and importance of syntrophic acetate oxidation coupled to methane or sulfide production in haloalkaline environments.</title>
        <authorList>
            <person name="Timmers P.H.A."/>
            <person name="Vavourakis C.D."/>
            <person name="Sorokin D.Y."/>
            <person name="Sinninghe Damste J.S."/>
            <person name="Muyzer G."/>
            <person name="Stams A.J.M."/>
            <person name="Plugge C.M."/>
        </authorList>
    </citation>
    <scope>NUCLEOTIDE SEQUENCE [LARGE SCALE GENOMIC DNA]</scope>
    <source>
        <strain evidence="7">MSAO_Bac1</strain>
    </source>
</reference>
<proteinExistence type="inferred from homology"/>